<evidence type="ECO:0000313" key="9">
    <source>
        <dbReference type="EMBL" id="GFO29022.1"/>
    </source>
</evidence>
<reference evidence="9 10" key="1">
    <citation type="journal article" date="2021" name="Elife">
        <title>Chloroplast acquisition without the gene transfer in kleptoplastic sea slugs, Plakobranchus ocellatus.</title>
        <authorList>
            <person name="Maeda T."/>
            <person name="Takahashi S."/>
            <person name="Yoshida T."/>
            <person name="Shimamura S."/>
            <person name="Takaki Y."/>
            <person name="Nagai Y."/>
            <person name="Toyoda A."/>
            <person name="Suzuki Y."/>
            <person name="Arimoto A."/>
            <person name="Ishii H."/>
            <person name="Satoh N."/>
            <person name="Nishiyama T."/>
            <person name="Hasebe M."/>
            <person name="Maruyama T."/>
            <person name="Minagawa J."/>
            <person name="Obokata J."/>
            <person name="Shigenobu S."/>
        </authorList>
    </citation>
    <scope>NUCLEOTIDE SEQUENCE [LARGE SCALE GENOMIC DNA]</scope>
</reference>
<dbReference type="EMBL" id="BLXT01006100">
    <property type="protein sequence ID" value="GFO29022.1"/>
    <property type="molecule type" value="Genomic_DNA"/>
</dbReference>
<dbReference type="Pfam" id="PF00147">
    <property type="entry name" value="Fibrinogen_C"/>
    <property type="match status" value="1"/>
</dbReference>
<evidence type="ECO:0000256" key="2">
    <source>
        <dbReference type="ARBA" id="ARBA00022525"/>
    </source>
</evidence>
<evidence type="ECO:0000259" key="8">
    <source>
        <dbReference type="PROSITE" id="PS51406"/>
    </source>
</evidence>
<dbReference type="InterPro" id="IPR037579">
    <property type="entry name" value="FIB_ANG-like"/>
</dbReference>
<feature type="domain" description="Fibrinogen C-terminal" evidence="8">
    <location>
        <begin position="282"/>
        <end position="411"/>
    </location>
</feature>
<accession>A0AAV4CBU6</accession>
<evidence type="ECO:0000256" key="6">
    <source>
        <dbReference type="ARBA" id="ARBA00023180"/>
    </source>
</evidence>
<dbReference type="InterPro" id="IPR002181">
    <property type="entry name" value="Fibrinogen_a/b/g_C_dom"/>
</dbReference>
<evidence type="ECO:0000256" key="4">
    <source>
        <dbReference type="ARBA" id="ARBA00023054"/>
    </source>
</evidence>
<keyword evidence="10" id="KW-1185">Reference proteome</keyword>
<dbReference type="SUPFAM" id="SSF56496">
    <property type="entry name" value="Fibrinogen C-terminal domain-like"/>
    <property type="match status" value="1"/>
</dbReference>
<dbReference type="InterPro" id="IPR014716">
    <property type="entry name" value="Fibrinogen_a/b/g_C_1"/>
</dbReference>
<keyword evidence="4" id="KW-0175">Coiled coil</keyword>
<dbReference type="AlphaFoldDB" id="A0AAV4CBU6"/>
<keyword evidence="6" id="KW-0325">Glycoprotein</keyword>
<proteinExistence type="predicted"/>
<dbReference type="PANTHER" id="PTHR47221">
    <property type="entry name" value="FIBRINOGEN ALPHA CHAIN"/>
    <property type="match status" value="1"/>
</dbReference>
<evidence type="ECO:0000313" key="10">
    <source>
        <dbReference type="Proteomes" id="UP000735302"/>
    </source>
</evidence>
<organism evidence="9 10">
    <name type="scientific">Plakobranchus ocellatus</name>
    <dbReference type="NCBI Taxonomy" id="259542"/>
    <lineage>
        <taxon>Eukaryota</taxon>
        <taxon>Metazoa</taxon>
        <taxon>Spiralia</taxon>
        <taxon>Lophotrochozoa</taxon>
        <taxon>Mollusca</taxon>
        <taxon>Gastropoda</taxon>
        <taxon>Heterobranchia</taxon>
        <taxon>Euthyneura</taxon>
        <taxon>Panpulmonata</taxon>
        <taxon>Sacoglossa</taxon>
        <taxon>Placobranchoidea</taxon>
        <taxon>Plakobranchidae</taxon>
        <taxon>Plakobranchus</taxon>
    </lineage>
</organism>
<sequence length="411" mass="46096">MKTSLLEIILLCTIGLELTTNTYGLEFTLNRELFASGTDDACGQVICRAKGNHVEVDSVKLMKQTKVGKVTDLAQVSKQRPAQDVLLDGIHGKATLDKNVANINVKLMEIPLCDHDFFLCEVIYNNHSYQGDIASAIVGPGPISGVRSVADVPQKLQECTLSTSPSSGLYLKELEYLGDKVNKLEDRCYSQGDRLDQKFTQKIVYVESKVRSQEDAFLARIGTLEDTLTARVTKLEDRLSSTALKQTTDMTNADMGKAIEELESKMSQVFARFDTVNSSQTEPALNQNLICERGMGNDVTKNLQPYLVMTNQMLQKEILCDTHTDGGGWIIIQRRARGDVDFYRDWTSYREGFGSLTEDFWLGNEAIHRLTDASSNLLPQHPYELRVNIRFKGAEQFAEYSSFRLESETNK</sequence>
<feature type="signal peptide" evidence="7">
    <location>
        <begin position="1"/>
        <end position="24"/>
    </location>
</feature>
<gene>
    <name evidence="9" type="ORF">PoB_005552700</name>
</gene>
<dbReference type="Proteomes" id="UP000735302">
    <property type="component" value="Unassembled WGS sequence"/>
</dbReference>
<comment type="caution">
    <text evidence="9">The sequence shown here is derived from an EMBL/GenBank/DDBJ whole genome shotgun (WGS) entry which is preliminary data.</text>
</comment>
<protein>
    <submittedName>
        <fullName evidence="9">Ficolin-1</fullName>
    </submittedName>
</protein>
<comment type="subcellular location">
    <subcellularLocation>
        <location evidence="1">Secreted</location>
    </subcellularLocation>
</comment>
<keyword evidence="3 7" id="KW-0732">Signal</keyword>
<dbReference type="InterPro" id="IPR036056">
    <property type="entry name" value="Fibrinogen-like_C"/>
</dbReference>
<dbReference type="GO" id="GO:0005576">
    <property type="term" value="C:extracellular region"/>
    <property type="evidence" value="ECO:0007669"/>
    <property type="project" value="UniProtKB-SubCell"/>
</dbReference>
<feature type="chain" id="PRO_5043461476" evidence="7">
    <location>
        <begin position="25"/>
        <end position="411"/>
    </location>
</feature>
<evidence type="ECO:0000256" key="3">
    <source>
        <dbReference type="ARBA" id="ARBA00022729"/>
    </source>
</evidence>
<keyword evidence="2" id="KW-0964">Secreted</keyword>
<dbReference type="SMART" id="SM00186">
    <property type="entry name" value="FBG"/>
    <property type="match status" value="1"/>
</dbReference>
<dbReference type="PANTHER" id="PTHR47221:SF6">
    <property type="entry name" value="FIBRINOGEN ALPHA CHAIN"/>
    <property type="match status" value="1"/>
</dbReference>
<name>A0AAV4CBU6_9GAST</name>
<keyword evidence="5" id="KW-1015">Disulfide bond</keyword>
<dbReference type="Gene3D" id="3.90.215.10">
    <property type="entry name" value="Gamma Fibrinogen, chain A, domain 1"/>
    <property type="match status" value="1"/>
</dbReference>
<evidence type="ECO:0000256" key="7">
    <source>
        <dbReference type="SAM" id="SignalP"/>
    </source>
</evidence>
<evidence type="ECO:0000256" key="5">
    <source>
        <dbReference type="ARBA" id="ARBA00023157"/>
    </source>
</evidence>
<dbReference type="PROSITE" id="PS51406">
    <property type="entry name" value="FIBRINOGEN_C_2"/>
    <property type="match status" value="1"/>
</dbReference>
<evidence type="ECO:0000256" key="1">
    <source>
        <dbReference type="ARBA" id="ARBA00004613"/>
    </source>
</evidence>